<sequence length="245" mass="27568">MRQPLSTDLPFAEGYVLPVDKPLGWTSSDVVRKVKVLLRRLGHRKIKIGHAGTLDPLATGVLLVCIGRATKRAEELQAEQKEYLAGLELGATTPSFDREHPVDRTYPFEHITRESVEEALRGMEGEQWQLPPVYSAKMIDGKRAYEYARRGDEVQMRRALVRIYEMRIEEFEPPRLAIRIRCSKGTYIRSIARDLGERLGSGAYLTSLRRTRSGACSLEDTYSLAEIERILGNRPGVGNDDAPAG</sequence>
<feature type="active site" description="Nucleophile" evidence="5">
    <location>
        <position position="55"/>
    </location>
</feature>
<dbReference type="Pfam" id="PF16198">
    <property type="entry name" value="TruB_C_2"/>
    <property type="match status" value="1"/>
</dbReference>
<evidence type="ECO:0000259" key="6">
    <source>
        <dbReference type="Pfam" id="PF01509"/>
    </source>
</evidence>
<proteinExistence type="inferred from homology"/>
<protein>
    <recommendedName>
        <fullName evidence="5">tRNA pseudouridine synthase B</fullName>
        <ecNumber evidence="5">5.4.99.25</ecNumber>
    </recommendedName>
    <alternativeName>
        <fullName evidence="5">tRNA pseudouridine(55) synthase</fullName>
        <shortName evidence="5">Psi55 synthase</shortName>
    </alternativeName>
    <alternativeName>
        <fullName evidence="5">tRNA pseudouridylate synthase</fullName>
    </alternativeName>
    <alternativeName>
        <fullName evidence="5">tRNA-uridine isomerase</fullName>
    </alternativeName>
</protein>
<dbReference type="HAMAP" id="MF_01080">
    <property type="entry name" value="TruB_bact"/>
    <property type="match status" value="1"/>
</dbReference>
<dbReference type="SUPFAM" id="SSF55120">
    <property type="entry name" value="Pseudouridine synthase"/>
    <property type="match status" value="1"/>
</dbReference>
<dbReference type="EC" id="5.4.99.25" evidence="5"/>
<dbReference type="InterPro" id="IPR002501">
    <property type="entry name" value="PsdUridine_synth_N"/>
</dbReference>
<dbReference type="Proteomes" id="UP001059295">
    <property type="component" value="Chromosome"/>
</dbReference>
<evidence type="ECO:0000256" key="2">
    <source>
        <dbReference type="ARBA" id="ARBA00005642"/>
    </source>
</evidence>
<evidence type="ECO:0000256" key="4">
    <source>
        <dbReference type="ARBA" id="ARBA00023235"/>
    </source>
</evidence>
<evidence type="ECO:0000313" key="9">
    <source>
        <dbReference type="Proteomes" id="UP001059295"/>
    </source>
</evidence>
<evidence type="ECO:0000313" key="8">
    <source>
        <dbReference type="EMBL" id="UWN56323.1"/>
    </source>
</evidence>
<organism evidence="8 9">
    <name type="scientific">Alistipes ihumii AP11</name>
    <dbReference type="NCBI Taxonomy" id="1211813"/>
    <lineage>
        <taxon>Bacteria</taxon>
        <taxon>Pseudomonadati</taxon>
        <taxon>Bacteroidota</taxon>
        <taxon>Bacteroidia</taxon>
        <taxon>Bacteroidales</taxon>
        <taxon>Rikenellaceae</taxon>
        <taxon>Alistipes</taxon>
    </lineage>
</organism>
<name>A0ABY5UW54_9BACT</name>
<dbReference type="InterPro" id="IPR032819">
    <property type="entry name" value="TruB_C"/>
</dbReference>
<evidence type="ECO:0000256" key="1">
    <source>
        <dbReference type="ARBA" id="ARBA00000385"/>
    </source>
</evidence>
<comment type="function">
    <text evidence="5">Responsible for synthesis of pseudouridine from uracil-55 in the psi GC loop of transfer RNAs.</text>
</comment>
<dbReference type="NCBIfam" id="TIGR00431">
    <property type="entry name" value="TruB"/>
    <property type="match status" value="1"/>
</dbReference>
<dbReference type="Pfam" id="PF01509">
    <property type="entry name" value="TruB_N"/>
    <property type="match status" value="1"/>
</dbReference>
<comment type="similarity">
    <text evidence="2 5">Belongs to the pseudouridine synthase TruB family. Type 1 subfamily.</text>
</comment>
<evidence type="ECO:0000259" key="7">
    <source>
        <dbReference type="Pfam" id="PF16198"/>
    </source>
</evidence>
<dbReference type="InterPro" id="IPR014780">
    <property type="entry name" value="tRNA_psdUridine_synth_TruB"/>
</dbReference>
<evidence type="ECO:0000256" key="5">
    <source>
        <dbReference type="HAMAP-Rule" id="MF_01080"/>
    </source>
</evidence>
<accession>A0ABY5UW54</accession>
<dbReference type="InterPro" id="IPR020103">
    <property type="entry name" value="PsdUridine_synth_cat_dom_sf"/>
</dbReference>
<keyword evidence="3 5" id="KW-0819">tRNA processing</keyword>
<dbReference type="EMBL" id="CP102294">
    <property type="protein sequence ID" value="UWN56323.1"/>
    <property type="molecule type" value="Genomic_DNA"/>
</dbReference>
<dbReference type="PANTHER" id="PTHR13767:SF2">
    <property type="entry name" value="PSEUDOURIDYLATE SYNTHASE TRUB1"/>
    <property type="match status" value="1"/>
</dbReference>
<dbReference type="CDD" id="cd02573">
    <property type="entry name" value="PseudoU_synth_EcTruB"/>
    <property type="match status" value="1"/>
</dbReference>
<feature type="domain" description="tRNA pseudouridylate synthase B C-terminal" evidence="7">
    <location>
        <begin position="189"/>
        <end position="229"/>
    </location>
</feature>
<dbReference type="PANTHER" id="PTHR13767">
    <property type="entry name" value="TRNA-PSEUDOURIDINE SYNTHASE"/>
    <property type="match status" value="1"/>
</dbReference>
<dbReference type="GO" id="GO:0160148">
    <property type="term" value="F:tRNA pseudouridine(55) synthase activity"/>
    <property type="evidence" value="ECO:0007669"/>
    <property type="project" value="UniProtKB-EC"/>
</dbReference>
<keyword evidence="9" id="KW-1185">Reference proteome</keyword>
<evidence type="ECO:0000256" key="3">
    <source>
        <dbReference type="ARBA" id="ARBA00022694"/>
    </source>
</evidence>
<gene>
    <name evidence="5 8" type="primary">truB</name>
    <name evidence="8" type="ORF">NQ491_06520</name>
</gene>
<reference evidence="8" key="1">
    <citation type="journal article" date="2022" name="Cell">
        <title>Design, construction, and in vivo augmentation of a complex gut microbiome.</title>
        <authorList>
            <person name="Cheng A.G."/>
            <person name="Ho P.Y."/>
            <person name="Aranda-Diaz A."/>
            <person name="Jain S."/>
            <person name="Yu F.B."/>
            <person name="Meng X."/>
            <person name="Wang M."/>
            <person name="Iakiviak M."/>
            <person name="Nagashima K."/>
            <person name="Zhao A."/>
            <person name="Murugkar P."/>
            <person name="Patil A."/>
            <person name="Atabakhsh K."/>
            <person name="Weakley A."/>
            <person name="Yan J."/>
            <person name="Brumbaugh A.R."/>
            <person name="Higginbottom S."/>
            <person name="Dimas A."/>
            <person name="Shiver A.L."/>
            <person name="Deutschbauer A."/>
            <person name="Neff N."/>
            <person name="Sonnenburg J.L."/>
            <person name="Huang K.C."/>
            <person name="Fischbach M.A."/>
        </authorList>
    </citation>
    <scope>NUCLEOTIDE SEQUENCE</scope>
    <source>
        <strain evidence="8">AP11</strain>
    </source>
</reference>
<feature type="domain" description="Pseudouridine synthase II N-terminal" evidence="6">
    <location>
        <begin position="45"/>
        <end position="188"/>
    </location>
</feature>
<dbReference type="Gene3D" id="3.30.2350.10">
    <property type="entry name" value="Pseudouridine synthase"/>
    <property type="match status" value="1"/>
</dbReference>
<keyword evidence="4 5" id="KW-0413">Isomerase</keyword>
<comment type="catalytic activity">
    <reaction evidence="1 5">
        <text>uridine(55) in tRNA = pseudouridine(55) in tRNA</text>
        <dbReference type="Rhea" id="RHEA:42532"/>
        <dbReference type="Rhea" id="RHEA-COMP:10101"/>
        <dbReference type="Rhea" id="RHEA-COMP:10102"/>
        <dbReference type="ChEBI" id="CHEBI:65314"/>
        <dbReference type="ChEBI" id="CHEBI:65315"/>
        <dbReference type="EC" id="5.4.99.25"/>
    </reaction>
</comment>